<sequence length="260" mass="29685">MALLHDGITILNFDRTYIPQEKLRDYPHEWIDFADLSQTKRYCELDSFKTIQRRLHLRSRHGITFIGSGNYHYVSYLLLSEIKEPFTCILFDHHTDMMSEPSSSLMSCGSWVRRAIRCLPLLNKVIIIGAQPGLLKHIPSDIRPKVVVFPTGSLDSDGLWIKISQAIETDTVYISIDKDVLDPTQAVTDWDQGTMKLQDLLNILTHLMTAKKVYGADICGELPISPLELFHPSSLTAIKKNEYANQKILHVLKTQHKKIS</sequence>
<comment type="caution">
    <text evidence="2">The sequence shown here is derived from an EMBL/GenBank/DDBJ whole genome shotgun (WGS) entry which is preliminary data.</text>
</comment>
<dbReference type="Gene3D" id="3.40.800.10">
    <property type="entry name" value="Ureohydrolase domain"/>
    <property type="match status" value="1"/>
</dbReference>
<dbReference type="PANTHER" id="PTHR11358:SF41">
    <property type="entry name" value="ARGINASE"/>
    <property type="match status" value="1"/>
</dbReference>
<name>A0AAV4LJL1_9BACL</name>
<evidence type="ECO:0000313" key="3">
    <source>
        <dbReference type="Proteomes" id="UP001057291"/>
    </source>
</evidence>
<dbReference type="RefSeq" id="WP_282200953.1">
    <property type="nucleotide sequence ID" value="NZ_BOQE01000001.1"/>
</dbReference>
<proteinExistence type="inferred from homology"/>
<dbReference type="Pfam" id="PF00491">
    <property type="entry name" value="Arginase"/>
    <property type="match status" value="1"/>
</dbReference>
<comment type="similarity">
    <text evidence="1">Belongs to the arginase family.</text>
</comment>
<reference evidence="2" key="1">
    <citation type="journal article" date="2023" name="Int. J. Syst. Evol. Microbiol.">
        <title>Collibacillus ludicampi gen. nov., sp. nov., a new soil bacterium of the family Alicyclobacillaceae.</title>
        <authorList>
            <person name="Jojima T."/>
            <person name="Ioku Y."/>
            <person name="Fukuta Y."/>
            <person name="Shirasaka N."/>
            <person name="Matsumura Y."/>
            <person name="Mori M."/>
        </authorList>
    </citation>
    <scope>NUCLEOTIDE SEQUENCE</scope>
    <source>
        <strain evidence="2">TP075</strain>
    </source>
</reference>
<dbReference type="InterPro" id="IPR006035">
    <property type="entry name" value="Ureohydrolase"/>
</dbReference>
<dbReference type="GO" id="GO:0008783">
    <property type="term" value="F:agmatinase activity"/>
    <property type="evidence" value="ECO:0007669"/>
    <property type="project" value="TreeGrafter"/>
</dbReference>
<dbReference type="GO" id="GO:0033389">
    <property type="term" value="P:putrescine biosynthetic process from arginine, via agmatine"/>
    <property type="evidence" value="ECO:0007669"/>
    <property type="project" value="TreeGrafter"/>
</dbReference>
<dbReference type="Proteomes" id="UP001057291">
    <property type="component" value="Unassembled WGS sequence"/>
</dbReference>
<organism evidence="2 3">
    <name type="scientific">Collibacillus ludicampi</name>
    <dbReference type="NCBI Taxonomy" id="2771369"/>
    <lineage>
        <taxon>Bacteria</taxon>
        <taxon>Bacillati</taxon>
        <taxon>Bacillota</taxon>
        <taxon>Bacilli</taxon>
        <taxon>Bacillales</taxon>
        <taxon>Alicyclobacillaceae</taxon>
        <taxon>Collibacillus</taxon>
    </lineage>
</organism>
<dbReference type="InterPro" id="IPR023696">
    <property type="entry name" value="Ureohydrolase_dom_sf"/>
</dbReference>
<dbReference type="GO" id="GO:0046872">
    <property type="term" value="F:metal ion binding"/>
    <property type="evidence" value="ECO:0007669"/>
    <property type="project" value="InterPro"/>
</dbReference>
<protein>
    <submittedName>
        <fullName evidence="2">Arginase</fullName>
    </submittedName>
</protein>
<dbReference type="PROSITE" id="PS51409">
    <property type="entry name" value="ARGINASE_2"/>
    <property type="match status" value="1"/>
</dbReference>
<accession>A0AAV4LJL1</accession>
<gene>
    <name evidence="2" type="ORF">DNHGIG_35860</name>
</gene>
<evidence type="ECO:0000313" key="2">
    <source>
        <dbReference type="EMBL" id="GIM48037.1"/>
    </source>
</evidence>
<keyword evidence="3" id="KW-1185">Reference proteome</keyword>
<dbReference type="AlphaFoldDB" id="A0AAV4LJL1"/>
<dbReference type="PANTHER" id="PTHR11358">
    <property type="entry name" value="ARGINASE/AGMATINASE"/>
    <property type="match status" value="1"/>
</dbReference>
<evidence type="ECO:0000256" key="1">
    <source>
        <dbReference type="PROSITE-ProRule" id="PRU00742"/>
    </source>
</evidence>
<dbReference type="SUPFAM" id="SSF52768">
    <property type="entry name" value="Arginase/deacetylase"/>
    <property type="match status" value="1"/>
</dbReference>
<dbReference type="EMBL" id="BOQE01000001">
    <property type="protein sequence ID" value="GIM48037.1"/>
    <property type="molecule type" value="Genomic_DNA"/>
</dbReference>